<dbReference type="InterPro" id="IPR004218">
    <property type="entry name" value="GSHS_ATP-bd"/>
</dbReference>
<proteinExistence type="predicted"/>
<dbReference type="PROSITE" id="PS50975">
    <property type="entry name" value="ATP_GRASP"/>
    <property type="match status" value="1"/>
</dbReference>
<dbReference type="PANTHER" id="PTHR21621">
    <property type="entry name" value="RIBOSOMAL PROTEIN S6 MODIFICATION PROTEIN"/>
    <property type="match status" value="1"/>
</dbReference>
<accession>A6GC54</accession>
<organism evidence="3 4">
    <name type="scientific">Plesiocystis pacifica SIR-1</name>
    <dbReference type="NCBI Taxonomy" id="391625"/>
    <lineage>
        <taxon>Bacteria</taxon>
        <taxon>Pseudomonadati</taxon>
        <taxon>Myxococcota</taxon>
        <taxon>Polyangia</taxon>
        <taxon>Nannocystales</taxon>
        <taxon>Nannocystaceae</taxon>
        <taxon>Plesiocystis</taxon>
    </lineage>
</organism>
<dbReference type="EMBL" id="ABCS01000063">
    <property type="protein sequence ID" value="EDM76503.1"/>
    <property type="molecule type" value="Genomic_DNA"/>
</dbReference>
<reference evidence="3 4" key="1">
    <citation type="submission" date="2007-06" db="EMBL/GenBank/DDBJ databases">
        <authorList>
            <person name="Shimkets L."/>
            <person name="Ferriera S."/>
            <person name="Johnson J."/>
            <person name="Kravitz S."/>
            <person name="Beeson K."/>
            <person name="Sutton G."/>
            <person name="Rogers Y.-H."/>
            <person name="Friedman R."/>
            <person name="Frazier M."/>
            <person name="Venter J.C."/>
        </authorList>
    </citation>
    <scope>NUCLEOTIDE SEQUENCE [LARGE SCALE GENOMIC DNA]</scope>
    <source>
        <strain evidence="3 4">SIR-1</strain>
    </source>
</reference>
<dbReference type="Gene3D" id="3.40.50.20">
    <property type="match status" value="1"/>
</dbReference>
<dbReference type="InterPro" id="IPR004215">
    <property type="entry name" value="GSHS_N"/>
</dbReference>
<keyword evidence="1" id="KW-0547">Nucleotide-binding</keyword>
<dbReference type="InterPro" id="IPR013815">
    <property type="entry name" value="ATP_grasp_subdomain_1"/>
</dbReference>
<keyword evidence="4" id="KW-1185">Reference proteome</keyword>
<dbReference type="GO" id="GO:0005737">
    <property type="term" value="C:cytoplasm"/>
    <property type="evidence" value="ECO:0007669"/>
    <property type="project" value="TreeGrafter"/>
</dbReference>
<dbReference type="InterPro" id="IPR016185">
    <property type="entry name" value="PreATP-grasp_dom_sf"/>
</dbReference>
<dbReference type="eggNOG" id="COG0189">
    <property type="taxonomic scope" value="Bacteria"/>
</dbReference>
<evidence type="ECO:0000313" key="4">
    <source>
        <dbReference type="Proteomes" id="UP000005801"/>
    </source>
</evidence>
<evidence type="ECO:0000259" key="2">
    <source>
        <dbReference type="PROSITE" id="PS50975"/>
    </source>
</evidence>
<keyword evidence="3" id="KW-0436">Ligase</keyword>
<dbReference type="Gene3D" id="3.30.1490.20">
    <property type="entry name" value="ATP-grasp fold, A domain"/>
    <property type="match status" value="1"/>
</dbReference>
<dbReference type="InterPro" id="IPR011761">
    <property type="entry name" value="ATP-grasp"/>
</dbReference>
<dbReference type="GO" id="GO:0046872">
    <property type="term" value="F:metal ion binding"/>
    <property type="evidence" value="ECO:0007669"/>
    <property type="project" value="InterPro"/>
</dbReference>
<evidence type="ECO:0000313" key="3">
    <source>
        <dbReference type="EMBL" id="EDM76503.1"/>
    </source>
</evidence>
<dbReference type="STRING" id="391625.PPSIR1_23149"/>
<dbReference type="SUPFAM" id="SSF52440">
    <property type="entry name" value="PreATP-grasp domain"/>
    <property type="match status" value="1"/>
</dbReference>
<dbReference type="GO" id="GO:0005524">
    <property type="term" value="F:ATP binding"/>
    <property type="evidence" value="ECO:0007669"/>
    <property type="project" value="UniProtKB-UniRule"/>
</dbReference>
<dbReference type="SUPFAM" id="SSF56059">
    <property type="entry name" value="Glutathione synthetase ATP-binding domain-like"/>
    <property type="match status" value="1"/>
</dbReference>
<dbReference type="PANTHER" id="PTHR21621:SF4">
    <property type="entry name" value="GLUTATHIONE SYNTHETASE"/>
    <property type="match status" value="1"/>
</dbReference>
<dbReference type="Gene3D" id="3.30.470.20">
    <property type="entry name" value="ATP-grasp fold, B domain"/>
    <property type="match status" value="1"/>
</dbReference>
<protein>
    <submittedName>
        <fullName evidence="3">Glutathione synthetase</fullName>
        <ecNumber evidence="3">6.3.2.3</ecNumber>
    </submittedName>
</protein>
<dbReference type="Pfam" id="PF02951">
    <property type="entry name" value="GSH-S_N"/>
    <property type="match status" value="1"/>
</dbReference>
<comment type="caution">
    <text evidence="3">The sequence shown here is derived from an EMBL/GenBank/DDBJ whole genome shotgun (WGS) entry which is preliminary data.</text>
</comment>
<dbReference type="RefSeq" id="WP_006974295.1">
    <property type="nucleotide sequence ID" value="NZ_ABCS01000063.1"/>
</dbReference>
<dbReference type="EC" id="6.3.2.3" evidence="3"/>
<feature type="domain" description="ATP-grasp" evidence="2">
    <location>
        <begin position="122"/>
        <end position="312"/>
    </location>
</feature>
<keyword evidence="1" id="KW-0067">ATP-binding</keyword>
<gene>
    <name evidence="3" type="ORF">PPSIR1_23149</name>
</gene>
<dbReference type="AlphaFoldDB" id="A6GC54"/>
<evidence type="ECO:0000256" key="1">
    <source>
        <dbReference type="PROSITE-ProRule" id="PRU00409"/>
    </source>
</evidence>
<dbReference type="GO" id="GO:0004363">
    <property type="term" value="F:glutathione synthase activity"/>
    <property type="evidence" value="ECO:0007669"/>
    <property type="project" value="UniProtKB-EC"/>
</dbReference>
<name>A6GC54_9BACT</name>
<dbReference type="Pfam" id="PF02955">
    <property type="entry name" value="GSH-S_ATP"/>
    <property type="match status" value="1"/>
</dbReference>
<sequence length="319" mass="34004">MNCLFVVNDPSELDPSQTTTMMLARMAARGHRVTVAGASDLSLDVDARIHAHVSHVDPSGARTRRDELILGAGDLVVVRTNPARGLSGPIYSSLLDLLAFASLHHGVVVLNDADSLRRATSKLYASRLPEHLRPRTIVTRDGAKIRRFVEDNPGKSILKPLVGTRGTDVFQVRGDEPNLNQIMEVLLRGGLAMAQEFVPEAVEGDTRVIVLDGAALTVDGHVAAVRRVPKSTDFRSNVHVGAVPEPAEYTPKLRAVVEAAAPLLAADGLALCGLDIIGDKIIEINVFSAGGIGDASTFFGVDFIAPILDFFESAVANPT</sequence>
<dbReference type="Proteomes" id="UP000005801">
    <property type="component" value="Unassembled WGS sequence"/>
</dbReference>